<dbReference type="Proteomes" id="UP000565078">
    <property type="component" value="Unassembled WGS sequence"/>
</dbReference>
<evidence type="ECO:0000259" key="8">
    <source>
        <dbReference type="Pfam" id="PF02687"/>
    </source>
</evidence>
<keyword evidence="3 7" id="KW-0812">Transmembrane</keyword>
<evidence type="ECO:0000256" key="3">
    <source>
        <dbReference type="ARBA" id="ARBA00022692"/>
    </source>
</evidence>
<feature type="domain" description="ABC3 transporter permease C-terminal" evidence="8">
    <location>
        <begin position="291"/>
        <end position="404"/>
    </location>
</feature>
<dbReference type="GO" id="GO:0022857">
    <property type="term" value="F:transmembrane transporter activity"/>
    <property type="evidence" value="ECO:0007669"/>
    <property type="project" value="TreeGrafter"/>
</dbReference>
<comment type="caution">
    <text evidence="10">The sequence shown here is derived from an EMBL/GenBank/DDBJ whole genome shotgun (WGS) entry which is preliminary data.</text>
</comment>
<dbReference type="Pfam" id="PF02687">
    <property type="entry name" value="FtsX"/>
    <property type="match status" value="1"/>
</dbReference>
<evidence type="ECO:0000256" key="1">
    <source>
        <dbReference type="ARBA" id="ARBA00004651"/>
    </source>
</evidence>
<dbReference type="Pfam" id="PF12704">
    <property type="entry name" value="MacB_PCD"/>
    <property type="match status" value="1"/>
</dbReference>
<gene>
    <name evidence="10" type="ORF">HA254_02175</name>
</gene>
<sequence>MKLADSFRLSLNSILHRRLRAWLTLLGIIIGVAAVVSIISIAEGANASVQQNLNSFGADVLTINAGFSRAGGFGGNFRGGGGMRVVIGENFAASAKEPTLGNLDIIVVRGNPNVMYVNQTVSGRGELVFLSEKINANIQGVNPATVLQTDNLQLESGRMVGPSDSGTVVIGSRIANDTFKQPITLGRRVSIEGKPFTVVGILREGSDDGSVYMNYTSAWDVTDVNINTYSAIKAKLRDVSLVDDTLARLTSSLQISRKVTERTQDFSIFSPAAIREQISSALDSLALFLAAIAAVSLIVGAVGIANSMFTSVLEKTREIGIMKALGSTNNEILQLFVIESALFGLLGGIAGVLLGIIISLALSQFASLNTLVTPQLMLVAIGISTVIGVLSGIMPARAASKLKPVEALRYE</sequence>
<feature type="transmembrane region" description="Helical" evidence="7">
    <location>
        <begin position="21"/>
        <end position="42"/>
    </location>
</feature>
<dbReference type="AlphaFoldDB" id="A0A7J4IV98"/>
<evidence type="ECO:0000313" key="10">
    <source>
        <dbReference type="EMBL" id="HIH09453.1"/>
    </source>
</evidence>
<reference evidence="11" key="1">
    <citation type="journal article" date="2020" name="bioRxiv">
        <title>A rank-normalized archaeal taxonomy based on genome phylogeny resolves widespread incomplete and uneven classifications.</title>
        <authorList>
            <person name="Rinke C."/>
            <person name="Chuvochina M."/>
            <person name="Mussig A.J."/>
            <person name="Chaumeil P.-A."/>
            <person name="Waite D.W."/>
            <person name="Whitman W.B."/>
            <person name="Parks D.H."/>
            <person name="Hugenholtz P."/>
        </authorList>
    </citation>
    <scope>NUCLEOTIDE SEQUENCE [LARGE SCALE GENOMIC DNA]</scope>
</reference>
<keyword evidence="2" id="KW-1003">Cell membrane</keyword>
<feature type="transmembrane region" description="Helical" evidence="7">
    <location>
        <begin position="285"/>
        <end position="313"/>
    </location>
</feature>
<evidence type="ECO:0000256" key="2">
    <source>
        <dbReference type="ARBA" id="ARBA00022475"/>
    </source>
</evidence>
<evidence type="ECO:0000256" key="7">
    <source>
        <dbReference type="SAM" id="Phobius"/>
    </source>
</evidence>
<dbReference type="PANTHER" id="PTHR30572:SF4">
    <property type="entry name" value="ABC TRANSPORTER PERMEASE YTRF"/>
    <property type="match status" value="1"/>
</dbReference>
<protein>
    <submittedName>
        <fullName evidence="10">ABC transporter permease</fullName>
    </submittedName>
</protein>
<dbReference type="EMBL" id="DUGC01000040">
    <property type="protein sequence ID" value="HIH09453.1"/>
    <property type="molecule type" value="Genomic_DNA"/>
</dbReference>
<proteinExistence type="inferred from homology"/>
<feature type="transmembrane region" description="Helical" evidence="7">
    <location>
        <begin position="374"/>
        <end position="393"/>
    </location>
</feature>
<dbReference type="PANTHER" id="PTHR30572">
    <property type="entry name" value="MEMBRANE COMPONENT OF TRANSPORTER-RELATED"/>
    <property type="match status" value="1"/>
</dbReference>
<name>A0A7J4IV98_9ARCH</name>
<evidence type="ECO:0000313" key="11">
    <source>
        <dbReference type="Proteomes" id="UP000565078"/>
    </source>
</evidence>
<keyword evidence="4 7" id="KW-1133">Transmembrane helix</keyword>
<keyword evidence="5 7" id="KW-0472">Membrane</keyword>
<feature type="domain" description="MacB-like periplasmic core" evidence="9">
    <location>
        <begin position="22"/>
        <end position="250"/>
    </location>
</feature>
<comment type="similarity">
    <text evidence="6">Belongs to the ABC-4 integral membrane protein family.</text>
</comment>
<feature type="transmembrane region" description="Helical" evidence="7">
    <location>
        <begin position="333"/>
        <end position="362"/>
    </location>
</feature>
<evidence type="ECO:0000259" key="9">
    <source>
        <dbReference type="Pfam" id="PF12704"/>
    </source>
</evidence>
<evidence type="ECO:0000256" key="5">
    <source>
        <dbReference type="ARBA" id="ARBA00023136"/>
    </source>
</evidence>
<organism evidence="10 11">
    <name type="scientific">Candidatus Iainarchaeum sp</name>
    <dbReference type="NCBI Taxonomy" id="3101447"/>
    <lineage>
        <taxon>Archaea</taxon>
        <taxon>Candidatus Iainarchaeota</taxon>
        <taxon>Candidatus Iainarchaeia</taxon>
        <taxon>Candidatus Iainarchaeales</taxon>
        <taxon>Candidatus Iainarchaeaceae</taxon>
        <taxon>Candidatus Iainarchaeum</taxon>
    </lineage>
</organism>
<dbReference type="InterPro" id="IPR003838">
    <property type="entry name" value="ABC3_permease_C"/>
</dbReference>
<dbReference type="InterPro" id="IPR050250">
    <property type="entry name" value="Macrolide_Exporter_MacB"/>
</dbReference>
<evidence type="ECO:0000256" key="6">
    <source>
        <dbReference type="ARBA" id="ARBA00038076"/>
    </source>
</evidence>
<dbReference type="GO" id="GO:0005886">
    <property type="term" value="C:plasma membrane"/>
    <property type="evidence" value="ECO:0007669"/>
    <property type="project" value="UniProtKB-SubCell"/>
</dbReference>
<comment type="subcellular location">
    <subcellularLocation>
        <location evidence="1">Cell membrane</location>
        <topology evidence="1">Multi-pass membrane protein</topology>
    </subcellularLocation>
</comment>
<dbReference type="InterPro" id="IPR025857">
    <property type="entry name" value="MacB_PCD"/>
</dbReference>
<evidence type="ECO:0000256" key="4">
    <source>
        <dbReference type="ARBA" id="ARBA00022989"/>
    </source>
</evidence>
<accession>A0A7J4IV98</accession>